<dbReference type="InterPro" id="IPR044974">
    <property type="entry name" value="Disease_R_plants"/>
</dbReference>
<dbReference type="Pfam" id="PF00931">
    <property type="entry name" value="NB-ARC"/>
    <property type="match status" value="1"/>
</dbReference>
<accession>A0ABM3H8K9</accession>
<dbReference type="RefSeq" id="XP_048132937.1">
    <property type="nucleotide sequence ID" value="XM_048276980.1"/>
</dbReference>
<dbReference type="SUPFAM" id="SSF52540">
    <property type="entry name" value="P-loop containing nucleoside triphosphate hydrolases"/>
    <property type="match status" value="1"/>
</dbReference>
<dbReference type="PANTHER" id="PTHR11017">
    <property type="entry name" value="LEUCINE-RICH REPEAT-CONTAINING PROTEIN"/>
    <property type="match status" value="1"/>
</dbReference>
<dbReference type="InterPro" id="IPR035897">
    <property type="entry name" value="Toll_tir_struct_dom_sf"/>
</dbReference>
<dbReference type="InterPro" id="IPR000157">
    <property type="entry name" value="TIR_dom"/>
</dbReference>
<dbReference type="Gene3D" id="3.40.50.10140">
    <property type="entry name" value="Toll/interleukin-1 receptor homology (TIR) domain"/>
    <property type="match status" value="1"/>
</dbReference>
<organism evidence="2 3">
    <name type="scientific">Rhodamnia argentea</name>
    <dbReference type="NCBI Taxonomy" id="178133"/>
    <lineage>
        <taxon>Eukaryota</taxon>
        <taxon>Viridiplantae</taxon>
        <taxon>Streptophyta</taxon>
        <taxon>Embryophyta</taxon>
        <taxon>Tracheophyta</taxon>
        <taxon>Spermatophyta</taxon>
        <taxon>Magnoliopsida</taxon>
        <taxon>eudicotyledons</taxon>
        <taxon>Gunneridae</taxon>
        <taxon>Pentapetalae</taxon>
        <taxon>rosids</taxon>
        <taxon>malvids</taxon>
        <taxon>Myrtales</taxon>
        <taxon>Myrtaceae</taxon>
        <taxon>Myrtoideae</taxon>
        <taxon>Myrteae</taxon>
        <taxon>Australasian group</taxon>
        <taxon>Rhodamnia</taxon>
    </lineage>
</organism>
<dbReference type="GeneID" id="125314518"/>
<gene>
    <name evidence="3" type="primary">LOC125314518</name>
</gene>
<keyword evidence="2" id="KW-1185">Reference proteome</keyword>
<dbReference type="PROSITE" id="PS50104">
    <property type="entry name" value="TIR"/>
    <property type="match status" value="1"/>
</dbReference>
<dbReference type="PRINTS" id="PR00364">
    <property type="entry name" value="DISEASERSIST"/>
</dbReference>
<evidence type="ECO:0000259" key="1">
    <source>
        <dbReference type="PROSITE" id="PS50104"/>
    </source>
</evidence>
<sequence length="350" mass="40013">MRARVGNPAPRSDGKHSAEAHQPLALSMASSSSSSSNLKRYYHVFLSFRGPDVRDSFLSHFYAGLDQRGIHTFVDSEELRKGEQISPALMKAIEESRIAVIVFTKNYASSPWCLEELARIMECKEQRDLKVFPVFYKVEPREVRTPRGIYKTAMAEHESKFDSEKVKRWEKALFDAGSLSGWEFHNGDEAELIQRIVKELSIHLQRKHFHVAKYPIGIDSRVQQVISLSENETGDDDVLMVGIWGQGGIGKTTIAKALYNYIEKDFQGTCFLERVRETSNKSNCLVSLQEALHHEILSHRNLTVYNVDRGIHLIRERLCSKKVLPVLDDVDPVGSTECISWRRPLVWPRK</sequence>
<dbReference type="Proteomes" id="UP000827889">
    <property type="component" value="Chromosome 4"/>
</dbReference>
<feature type="domain" description="TIR" evidence="1">
    <location>
        <begin position="40"/>
        <end position="204"/>
    </location>
</feature>
<evidence type="ECO:0000313" key="3">
    <source>
        <dbReference type="RefSeq" id="XP_048132937.1"/>
    </source>
</evidence>
<name>A0ABM3H8K9_9MYRT</name>
<reference evidence="3" key="1">
    <citation type="submission" date="2025-08" db="UniProtKB">
        <authorList>
            <consortium name="RefSeq"/>
        </authorList>
    </citation>
    <scope>IDENTIFICATION</scope>
    <source>
        <tissue evidence="3">Leaf</tissue>
    </source>
</reference>
<protein>
    <submittedName>
        <fullName evidence="3">Disease resistance protein Roq1-like</fullName>
    </submittedName>
</protein>
<dbReference type="Pfam" id="PF01582">
    <property type="entry name" value="TIR"/>
    <property type="match status" value="1"/>
</dbReference>
<dbReference type="SUPFAM" id="SSF52200">
    <property type="entry name" value="Toll/Interleukin receptor TIR domain"/>
    <property type="match status" value="1"/>
</dbReference>
<dbReference type="InterPro" id="IPR002182">
    <property type="entry name" value="NB-ARC"/>
</dbReference>
<evidence type="ECO:0000313" key="2">
    <source>
        <dbReference type="Proteomes" id="UP000827889"/>
    </source>
</evidence>
<proteinExistence type="predicted"/>
<dbReference type="SMART" id="SM00255">
    <property type="entry name" value="TIR"/>
    <property type="match status" value="1"/>
</dbReference>
<dbReference type="InterPro" id="IPR027417">
    <property type="entry name" value="P-loop_NTPase"/>
</dbReference>
<dbReference type="Gene3D" id="3.40.50.300">
    <property type="entry name" value="P-loop containing nucleotide triphosphate hydrolases"/>
    <property type="match status" value="1"/>
</dbReference>
<dbReference type="PANTHER" id="PTHR11017:SF292">
    <property type="entry name" value="AAA+ ATPASE DOMAIN-CONTAINING PROTEIN"/>
    <property type="match status" value="1"/>
</dbReference>